<dbReference type="AlphaFoldDB" id="A0A0F9PDK9"/>
<evidence type="ECO:0008006" key="2">
    <source>
        <dbReference type="Google" id="ProtNLM"/>
    </source>
</evidence>
<dbReference type="EMBL" id="LAZR01002579">
    <property type="protein sequence ID" value="KKN28239.1"/>
    <property type="molecule type" value="Genomic_DNA"/>
</dbReference>
<organism evidence="1">
    <name type="scientific">marine sediment metagenome</name>
    <dbReference type="NCBI Taxonomy" id="412755"/>
    <lineage>
        <taxon>unclassified sequences</taxon>
        <taxon>metagenomes</taxon>
        <taxon>ecological metagenomes</taxon>
    </lineage>
</organism>
<proteinExistence type="predicted"/>
<comment type="caution">
    <text evidence="1">The sequence shown here is derived from an EMBL/GenBank/DDBJ whole genome shotgun (WGS) entry which is preliminary data.</text>
</comment>
<name>A0A0F9PDK9_9ZZZZ</name>
<sequence length="77" mass="8346">MSELIGDRVRLIVDLPRGISSANVTGKIVVVQSENKHPGKLIGVELDEKFKGIGHQCDGAAAPGRGWWTRPENIEVV</sequence>
<accession>A0A0F9PDK9</accession>
<reference evidence="1" key="1">
    <citation type="journal article" date="2015" name="Nature">
        <title>Complex archaea that bridge the gap between prokaryotes and eukaryotes.</title>
        <authorList>
            <person name="Spang A."/>
            <person name="Saw J.H."/>
            <person name="Jorgensen S.L."/>
            <person name="Zaremba-Niedzwiedzka K."/>
            <person name="Martijn J."/>
            <person name="Lind A.E."/>
            <person name="van Eijk R."/>
            <person name="Schleper C."/>
            <person name="Guy L."/>
            <person name="Ettema T.J."/>
        </authorList>
    </citation>
    <scope>NUCLEOTIDE SEQUENCE</scope>
</reference>
<protein>
    <recommendedName>
        <fullName evidence="2">KOW domain-containing protein</fullName>
    </recommendedName>
</protein>
<gene>
    <name evidence="1" type="ORF">LCGC14_0856490</name>
</gene>
<evidence type="ECO:0000313" key="1">
    <source>
        <dbReference type="EMBL" id="KKN28239.1"/>
    </source>
</evidence>